<dbReference type="RefSeq" id="WP_377393363.1">
    <property type="nucleotide sequence ID" value="NZ_JBHUIX010000020.1"/>
</dbReference>
<keyword evidence="2" id="KW-1185">Reference proteome</keyword>
<gene>
    <name evidence="1" type="ORF">ACFSM0_17125</name>
</gene>
<reference evidence="2" key="1">
    <citation type="journal article" date="2019" name="Int. J. Syst. Evol. Microbiol.">
        <title>The Global Catalogue of Microorganisms (GCM) 10K type strain sequencing project: providing services to taxonomists for standard genome sequencing and annotation.</title>
        <authorList>
            <consortium name="The Broad Institute Genomics Platform"/>
            <consortium name="The Broad Institute Genome Sequencing Center for Infectious Disease"/>
            <person name="Wu L."/>
            <person name="Ma J."/>
        </authorList>
    </citation>
    <scope>NUCLEOTIDE SEQUENCE [LARGE SCALE GENOMIC DNA]</scope>
    <source>
        <strain evidence="2">CCUG 55131</strain>
    </source>
</reference>
<organism evidence="1 2">
    <name type="scientific">Rhodobacter lacus</name>
    <dbReference type="NCBI Taxonomy" id="1641972"/>
    <lineage>
        <taxon>Bacteria</taxon>
        <taxon>Pseudomonadati</taxon>
        <taxon>Pseudomonadota</taxon>
        <taxon>Alphaproteobacteria</taxon>
        <taxon>Rhodobacterales</taxon>
        <taxon>Rhodobacter group</taxon>
        <taxon>Rhodobacter</taxon>
    </lineage>
</organism>
<accession>A0ABW5ABT0</accession>
<dbReference type="Proteomes" id="UP001597413">
    <property type="component" value="Unassembled WGS sequence"/>
</dbReference>
<sequence>MSDEITTNVLPQVTSADEVLVYSDGAAARQPFADFGAQLVASGLVASDVAVTIEDFGGGVDKSETENRDAVQAFLESDVSVLLFTSMADTEYLLSPVDTTGYNRKAFVGRFEGSRMGPVIRNPGYGDSFYGSGENITLQNLYVQGNGDGSNNVSRGVNLTGKWASVRNSWFRFFNDEGVYLRSGAATVADCTGWDCCKNRSSTTRRGALRLGGFDIYSVNNQFGCSQNVEDYRQLTGPDMVNVGVMIDGANCFVVNTSGENADIGIWLTGDNGFNRLINCRGDFSWGHNWLIESHNNMIANGLAENPSLESDGLYDAFRITGAGNRLSNCHVHAVDPFETGVCLPKYAFNDMVASEKLEELTKYSNCDGVYKDALFVSSGGGYSGSSFEVKSHPLRTDSTTPDVNRTGFVVCTQAEGGQITGLVGGYSGQEVTILATTPITLVHSTEFWLRGERDHSMEANTLTSFVNYYGRWYEHGDQGDTKIVDFWWAGQTLLNGASVTSADISLRCNVGDFVEVAPSVAVGAVIYTAQVVAERKVRITVANMSGATVTIPAAVWRVRIKER</sequence>
<dbReference type="EMBL" id="JBHUIX010000020">
    <property type="protein sequence ID" value="MFD2175818.1"/>
    <property type="molecule type" value="Genomic_DNA"/>
</dbReference>
<name>A0ABW5ABT0_9RHOB</name>
<protein>
    <submittedName>
        <fullName evidence="1">Uncharacterized protein</fullName>
    </submittedName>
</protein>
<evidence type="ECO:0000313" key="2">
    <source>
        <dbReference type="Proteomes" id="UP001597413"/>
    </source>
</evidence>
<comment type="caution">
    <text evidence="1">The sequence shown here is derived from an EMBL/GenBank/DDBJ whole genome shotgun (WGS) entry which is preliminary data.</text>
</comment>
<proteinExistence type="predicted"/>
<evidence type="ECO:0000313" key="1">
    <source>
        <dbReference type="EMBL" id="MFD2175818.1"/>
    </source>
</evidence>